<evidence type="ECO:0000313" key="1">
    <source>
        <dbReference type="EnsemblPlants" id="PGSC0003DMT400086914"/>
    </source>
</evidence>
<dbReference type="EnsemblPlants" id="PGSC0003DMT400086914">
    <property type="protein sequence ID" value="PGSC0003DMT400086914"/>
    <property type="gene ID" value="PGSC0003DMG400036485"/>
</dbReference>
<keyword evidence="2" id="KW-1185">Reference proteome</keyword>
<reference evidence="1" key="2">
    <citation type="submission" date="2015-06" db="UniProtKB">
        <authorList>
            <consortium name="EnsemblPlants"/>
        </authorList>
    </citation>
    <scope>IDENTIFICATION</scope>
    <source>
        <strain evidence="1">DM1-3 516 R44</strain>
    </source>
</reference>
<dbReference type="AlphaFoldDB" id="M1DCS2"/>
<protein>
    <submittedName>
        <fullName evidence="1">Uncharacterized protein</fullName>
    </submittedName>
</protein>
<name>M1DCS2_SOLTU</name>
<organism evidence="1 2">
    <name type="scientific">Solanum tuberosum</name>
    <name type="common">Potato</name>
    <dbReference type="NCBI Taxonomy" id="4113"/>
    <lineage>
        <taxon>Eukaryota</taxon>
        <taxon>Viridiplantae</taxon>
        <taxon>Streptophyta</taxon>
        <taxon>Embryophyta</taxon>
        <taxon>Tracheophyta</taxon>
        <taxon>Spermatophyta</taxon>
        <taxon>Magnoliopsida</taxon>
        <taxon>eudicotyledons</taxon>
        <taxon>Gunneridae</taxon>
        <taxon>Pentapetalae</taxon>
        <taxon>asterids</taxon>
        <taxon>lamiids</taxon>
        <taxon>Solanales</taxon>
        <taxon>Solanaceae</taxon>
        <taxon>Solanoideae</taxon>
        <taxon>Solaneae</taxon>
        <taxon>Solanum</taxon>
    </lineage>
</organism>
<dbReference type="PaxDb" id="4113-PGSC0003DMT400086914"/>
<proteinExistence type="predicted"/>
<dbReference type="Proteomes" id="UP000011115">
    <property type="component" value="Unassembled WGS sequence"/>
</dbReference>
<dbReference type="InParanoid" id="M1DCS2"/>
<dbReference type="Gramene" id="PGSC0003DMT400086914">
    <property type="protein sequence ID" value="PGSC0003DMT400086914"/>
    <property type="gene ID" value="PGSC0003DMG400036485"/>
</dbReference>
<sequence length="85" mass="9374">MPLFNSYELSSTEQAEFKQAYIPHPNSNFGKLDGAGKRTKIKAKQFEDESLNELKKNTVAATAQDVTLDAGHLQAATDRPQLGDH</sequence>
<evidence type="ECO:0000313" key="2">
    <source>
        <dbReference type="Proteomes" id="UP000011115"/>
    </source>
</evidence>
<accession>M1DCS2</accession>
<reference evidence="2" key="1">
    <citation type="journal article" date="2011" name="Nature">
        <title>Genome sequence and analysis of the tuber crop potato.</title>
        <authorList>
            <consortium name="The Potato Genome Sequencing Consortium"/>
        </authorList>
    </citation>
    <scope>NUCLEOTIDE SEQUENCE [LARGE SCALE GENOMIC DNA]</scope>
    <source>
        <strain evidence="2">cv. DM1-3 516 R44</strain>
    </source>
</reference>
<dbReference type="HOGENOM" id="CLU_2517051_0_0_1"/>